<dbReference type="GO" id="GO:0003688">
    <property type="term" value="F:DNA replication origin binding"/>
    <property type="evidence" value="ECO:0007669"/>
    <property type="project" value="TreeGrafter"/>
</dbReference>
<feature type="region of interest" description="Disordered" evidence="6">
    <location>
        <begin position="169"/>
        <end position="253"/>
    </location>
</feature>
<dbReference type="EMBL" id="BTCM01000001">
    <property type="protein sequence ID" value="GMK53498.1"/>
    <property type="molecule type" value="Genomic_DNA"/>
</dbReference>
<evidence type="ECO:0000256" key="1">
    <source>
        <dbReference type="ARBA" id="ARBA00004123"/>
    </source>
</evidence>
<feature type="compositionally biased region" description="Acidic residues" evidence="6">
    <location>
        <begin position="172"/>
        <end position="210"/>
    </location>
</feature>
<reference evidence="7" key="1">
    <citation type="journal article" date="2023" name="BMC Genomics">
        <title>Chromosome-level genome assemblies of Cutaneotrichosporon spp. (Trichosporonales, Basidiomycota) reveal imbalanced evolution between nucleotide sequences and chromosome synteny.</title>
        <authorList>
            <person name="Kobayashi Y."/>
            <person name="Kayamori A."/>
            <person name="Aoki K."/>
            <person name="Shiwa Y."/>
            <person name="Matsutani M."/>
            <person name="Fujita N."/>
            <person name="Sugita T."/>
            <person name="Iwasaki W."/>
            <person name="Tanaka N."/>
            <person name="Takashima M."/>
        </authorList>
    </citation>
    <scope>NUCLEOTIDE SEQUENCE</scope>
    <source>
        <strain evidence="7">HIS016</strain>
    </source>
</reference>
<evidence type="ECO:0000313" key="7">
    <source>
        <dbReference type="EMBL" id="GMK53498.1"/>
    </source>
</evidence>
<organism evidence="7 8">
    <name type="scientific">Cutaneotrichosporon spelunceum</name>
    <dbReference type="NCBI Taxonomy" id="1672016"/>
    <lineage>
        <taxon>Eukaryota</taxon>
        <taxon>Fungi</taxon>
        <taxon>Dikarya</taxon>
        <taxon>Basidiomycota</taxon>
        <taxon>Agaricomycotina</taxon>
        <taxon>Tremellomycetes</taxon>
        <taxon>Trichosporonales</taxon>
        <taxon>Trichosporonaceae</taxon>
        <taxon>Cutaneotrichosporon</taxon>
    </lineage>
</organism>
<keyword evidence="4" id="KW-0539">Nucleus</keyword>
<dbReference type="PANTHER" id="PTHR10507:SF0">
    <property type="entry name" value="CELL DIVISION CONTROL PROTEIN 45 HOMOLOG"/>
    <property type="match status" value="1"/>
</dbReference>
<evidence type="ECO:0000256" key="3">
    <source>
        <dbReference type="ARBA" id="ARBA00022705"/>
    </source>
</evidence>
<accession>A0AAD3Y8W5</accession>
<gene>
    <name evidence="7" type="primary">CDC45</name>
    <name evidence="7" type="ORF">CspeluHIS016_0100840</name>
</gene>
<dbReference type="GO" id="GO:0003697">
    <property type="term" value="F:single-stranded DNA binding"/>
    <property type="evidence" value="ECO:0007669"/>
    <property type="project" value="TreeGrafter"/>
</dbReference>
<evidence type="ECO:0000256" key="6">
    <source>
        <dbReference type="SAM" id="MobiDB-lite"/>
    </source>
</evidence>
<name>A0AAD3Y8W5_9TREE</name>
<dbReference type="GO" id="GO:1902977">
    <property type="term" value="P:mitotic DNA replication preinitiation complex assembly"/>
    <property type="evidence" value="ECO:0007669"/>
    <property type="project" value="TreeGrafter"/>
</dbReference>
<keyword evidence="3" id="KW-0235">DNA replication</keyword>
<reference evidence="7" key="2">
    <citation type="submission" date="2023-06" db="EMBL/GenBank/DDBJ databases">
        <authorList>
            <person name="Kobayashi Y."/>
            <person name="Kayamori A."/>
            <person name="Aoki K."/>
            <person name="Shiwa Y."/>
            <person name="Fujita N."/>
            <person name="Sugita T."/>
            <person name="Iwasaki W."/>
            <person name="Tanaka N."/>
            <person name="Takashima M."/>
        </authorList>
    </citation>
    <scope>NUCLEOTIDE SEQUENCE</scope>
    <source>
        <strain evidence="7">HIS016</strain>
    </source>
</reference>
<feature type="compositionally biased region" description="Basic and acidic residues" evidence="6">
    <location>
        <begin position="239"/>
        <end position="253"/>
    </location>
</feature>
<dbReference type="AlphaFoldDB" id="A0AAD3Y8W5"/>
<keyword evidence="8" id="KW-1185">Reference proteome</keyword>
<proteinExistence type="inferred from homology"/>
<dbReference type="GO" id="GO:0003682">
    <property type="term" value="F:chromatin binding"/>
    <property type="evidence" value="ECO:0007669"/>
    <property type="project" value="TreeGrafter"/>
</dbReference>
<keyword evidence="5" id="KW-0131">Cell cycle</keyword>
<dbReference type="GO" id="GO:0006270">
    <property type="term" value="P:DNA replication initiation"/>
    <property type="evidence" value="ECO:0007669"/>
    <property type="project" value="InterPro"/>
</dbReference>
<protein>
    <recommendedName>
        <fullName evidence="9">CDC45-like protein</fullName>
    </recommendedName>
</protein>
<evidence type="ECO:0000256" key="4">
    <source>
        <dbReference type="ARBA" id="ARBA00023242"/>
    </source>
</evidence>
<dbReference type="PANTHER" id="PTHR10507">
    <property type="entry name" value="CDC45-RELATED PROTEIN"/>
    <property type="match status" value="1"/>
</dbReference>
<dbReference type="GO" id="GO:0000727">
    <property type="term" value="P:double-strand break repair via break-induced replication"/>
    <property type="evidence" value="ECO:0007669"/>
    <property type="project" value="TreeGrafter"/>
</dbReference>
<comment type="caution">
    <text evidence="7">The sequence shown here is derived from an EMBL/GenBank/DDBJ whole genome shotgun (WGS) entry which is preliminary data.</text>
</comment>
<dbReference type="Pfam" id="PF02724">
    <property type="entry name" value="CDC45"/>
    <property type="match status" value="1"/>
</dbReference>
<evidence type="ECO:0000256" key="2">
    <source>
        <dbReference type="ARBA" id="ARBA00010727"/>
    </source>
</evidence>
<evidence type="ECO:0008006" key="9">
    <source>
        <dbReference type="Google" id="ProtNLM"/>
    </source>
</evidence>
<dbReference type="GO" id="GO:0031261">
    <property type="term" value="C:DNA replication preinitiation complex"/>
    <property type="evidence" value="ECO:0007669"/>
    <property type="project" value="TreeGrafter"/>
</dbReference>
<evidence type="ECO:0000313" key="8">
    <source>
        <dbReference type="Proteomes" id="UP001222932"/>
    </source>
</evidence>
<evidence type="ECO:0000256" key="5">
    <source>
        <dbReference type="ARBA" id="ARBA00023306"/>
    </source>
</evidence>
<dbReference type="InterPro" id="IPR003874">
    <property type="entry name" value="CDC45"/>
</dbReference>
<comment type="similarity">
    <text evidence="2">Belongs to the CDC45 family.</text>
</comment>
<comment type="subcellular location">
    <subcellularLocation>
        <location evidence="1">Nucleus</location>
    </subcellularLocation>
</comment>
<dbReference type="Proteomes" id="UP001222932">
    <property type="component" value="Unassembled WGS sequence"/>
</dbReference>
<sequence>MPLLLPPGPHLRPSELTYTDGYNSIISRVRRRRGTGSGGIVIICGIDLDGLLAARILTSLFKQDNIPYQLIPVGGYTDLEAKSKEALKSEDLHTLILLSLGSILPLANFFELPLGVHLHVLDSRRPWNLSNLFGIAVDADEDWDDASQGKIWTWGDGDEIKLDSVKKSWETLEYEPDSDSDSDSEEEDEEESEEDEEDGGTENGNDDDDVGGSGDENGNRVHLGKRSRESSSKPKKRRREGDRPRKMPRAVREAHVERVSRYYEAGTSYGMSVAQTVYLLATELERADNDLLWLAILAVTYQYVSSQIDRKRYGMFHDLLSDEVVRLNPPVTSREPDADNRRISRSDELRFVLFRHWNLYDSMLHSSYVAGRMGIWRERGQKRIQGLLAKMGYSMQQCKQAYAHMDLKLKKELPDKLDSIAPEYGLVELEYPSFVRAFGFEVAAMSAADAVEGLTALLEAATGLRIEVEVEGGHGGGEWFGAMRTWSVGGDYSVIERDNAPTEEGDVELGKEDKSKQCLSANFWITYDACGDIALLKKSLPLAKALHCAIIRQGTAILDKGTIRPLHKFRFTAVKEGPDLRIFSKPPALARLAVWLMDATRDKWTERETRKGNKVTSLPFVIAVLNEEKRTYLVVGVTGAPEFGDVRKNKFGLAFQQAAHESQVTCNELFDTSVIEIPDVDLQGFMEALAMRSVTV</sequence>